<evidence type="ECO:0000313" key="9">
    <source>
        <dbReference type="EMBL" id="KAJ7607571.1"/>
    </source>
</evidence>
<organism evidence="9 10">
    <name type="scientific">Roridomyces roridus</name>
    <dbReference type="NCBI Taxonomy" id="1738132"/>
    <lineage>
        <taxon>Eukaryota</taxon>
        <taxon>Fungi</taxon>
        <taxon>Dikarya</taxon>
        <taxon>Basidiomycota</taxon>
        <taxon>Agaricomycotina</taxon>
        <taxon>Agaricomycetes</taxon>
        <taxon>Agaricomycetidae</taxon>
        <taxon>Agaricales</taxon>
        <taxon>Marasmiineae</taxon>
        <taxon>Mycenaceae</taxon>
        <taxon>Roridomyces</taxon>
    </lineage>
</organism>
<dbReference type="AlphaFoldDB" id="A0AAD7FA50"/>
<feature type="domain" description="Isochorismatase-like" evidence="8">
    <location>
        <begin position="5"/>
        <end position="110"/>
    </location>
</feature>
<evidence type="ECO:0000256" key="6">
    <source>
        <dbReference type="ARBA" id="ARBA00039017"/>
    </source>
</evidence>
<keyword evidence="2" id="KW-0662">Pyridine nucleotide biosynthesis</keyword>
<dbReference type="SUPFAM" id="SSF52499">
    <property type="entry name" value="Isochorismatase-like hydrolases"/>
    <property type="match status" value="1"/>
</dbReference>
<dbReference type="CDD" id="cd01011">
    <property type="entry name" value="nicotinamidase"/>
    <property type="match status" value="1"/>
</dbReference>
<keyword evidence="4" id="KW-0378">Hydrolase</keyword>
<protein>
    <recommendedName>
        <fullName evidence="6">nicotinamidase</fullName>
        <ecNumber evidence="6">3.5.1.19</ecNumber>
    </recommendedName>
    <alternativeName>
        <fullName evidence="7">Nicotinamide deamidase</fullName>
    </alternativeName>
</protein>
<name>A0AAD7FA50_9AGAR</name>
<keyword evidence="10" id="KW-1185">Reference proteome</keyword>
<dbReference type="Pfam" id="PF00857">
    <property type="entry name" value="Isochorismatase"/>
    <property type="match status" value="2"/>
</dbReference>
<comment type="caution">
    <text evidence="9">The sequence shown here is derived from an EMBL/GenBank/DDBJ whole genome shotgun (WGS) entry which is preliminary data.</text>
</comment>
<comment type="pathway">
    <text evidence="5">Cofactor biosynthesis; nicotinate biosynthesis; nicotinate from nicotinamide: step 1/1.</text>
</comment>
<dbReference type="InterPro" id="IPR000868">
    <property type="entry name" value="Isochorismatase-like_dom"/>
</dbReference>
<evidence type="ECO:0000256" key="7">
    <source>
        <dbReference type="ARBA" id="ARBA00043224"/>
    </source>
</evidence>
<dbReference type="Gene3D" id="3.40.50.850">
    <property type="entry name" value="Isochorismatase-like"/>
    <property type="match status" value="1"/>
</dbReference>
<dbReference type="GO" id="GO:0008936">
    <property type="term" value="F:nicotinamidase activity"/>
    <property type="evidence" value="ECO:0007669"/>
    <property type="project" value="UniProtKB-EC"/>
</dbReference>
<dbReference type="Proteomes" id="UP001221142">
    <property type="component" value="Unassembled WGS sequence"/>
</dbReference>
<evidence type="ECO:0000256" key="3">
    <source>
        <dbReference type="ARBA" id="ARBA00022723"/>
    </source>
</evidence>
<feature type="domain" description="Isochorismatase-like" evidence="8">
    <location>
        <begin position="151"/>
        <end position="211"/>
    </location>
</feature>
<evidence type="ECO:0000256" key="1">
    <source>
        <dbReference type="ARBA" id="ARBA00006336"/>
    </source>
</evidence>
<dbReference type="PANTHER" id="PTHR11080:SF2">
    <property type="entry name" value="LD05707P"/>
    <property type="match status" value="1"/>
</dbReference>
<dbReference type="PANTHER" id="PTHR11080">
    <property type="entry name" value="PYRAZINAMIDASE/NICOTINAMIDASE"/>
    <property type="match status" value="1"/>
</dbReference>
<evidence type="ECO:0000259" key="8">
    <source>
        <dbReference type="Pfam" id="PF00857"/>
    </source>
</evidence>
<evidence type="ECO:0000256" key="4">
    <source>
        <dbReference type="ARBA" id="ARBA00022801"/>
    </source>
</evidence>
<keyword evidence="3" id="KW-0479">Metal-binding</keyword>
<sequence>MSRVALIVVDMQNDFCPPDGSLAVAGGRDIVPTINLLLKSPKFDVKIATKDWHPADHISFAKPPEQKLFESFTTIVNPDDASQTYETRLWPVHCVQGTKGAELVAGLDVDMGKVEKDADWRIIEKGQDSRVEMYSAFYAPFDNLRQGPSTIAPFARSALPDYLKERSVGTVYVVGLAADYCVKATAEDAAKEGYTTFIVEDATKAVDPSGWPGVKAGMTGIGFVESKDVLN</sequence>
<proteinExistence type="inferred from homology"/>
<dbReference type="EMBL" id="JARKIF010000049">
    <property type="protein sequence ID" value="KAJ7607571.1"/>
    <property type="molecule type" value="Genomic_DNA"/>
</dbReference>
<dbReference type="EC" id="3.5.1.19" evidence="6"/>
<reference evidence="9" key="1">
    <citation type="submission" date="2023-03" db="EMBL/GenBank/DDBJ databases">
        <title>Massive genome expansion in bonnet fungi (Mycena s.s.) driven by repeated elements and novel gene families across ecological guilds.</title>
        <authorList>
            <consortium name="Lawrence Berkeley National Laboratory"/>
            <person name="Harder C.B."/>
            <person name="Miyauchi S."/>
            <person name="Viragh M."/>
            <person name="Kuo A."/>
            <person name="Thoen E."/>
            <person name="Andreopoulos B."/>
            <person name="Lu D."/>
            <person name="Skrede I."/>
            <person name="Drula E."/>
            <person name="Henrissat B."/>
            <person name="Morin E."/>
            <person name="Kohler A."/>
            <person name="Barry K."/>
            <person name="LaButti K."/>
            <person name="Morin E."/>
            <person name="Salamov A."/>
            <person name="Lipzen A."/>
            <person name="Mereny Z."/>
            <person name="Hegedus B."/>
            <person name="Baldrian P."/>
            <person name="Stursova M."/>
            <person name="Weitz H."/>
            <person name="Taylor A."/>
            <person name="Grigoriev I.V."/>
            <person name="Nagy L.G."/>
            <person name="Martin F."/>
            <person name="Kauserud H."/>
        </authorList>
    </citation>
    <scope>NUCLEOTIDE SEQUENCE</scope>
    <source>
        <strain evidence="9">9284</strain>
    </source>
</reference>
<dbReference type="InterPro" id="IPR052347">
    <property type="entry name" value="Isochorismatase_Nicotinamidase"/>
</dbReference>
<dbReference type="GO" id="GO:0046872">
    <property type="term" value="F:metal ion binding"/>
    <property type="evidence" value="ECO:0007669"/>
    <property type="project" value="UniProtKB-KW"/>
</dbReference>
<evidence type="ECO:0000256" key="5">
    <source>
        <dbReference type="ARBA" id="ARBA00037900"/>
    </source>
</evidence>
<evidence type="ECO:0000256" key="2">
    <source>
        <dbReference type="ARBA" id="ARBA00022642"/>
    </source>
</evidence>
<dbReference type="GO" id="GO:0019363">
    <property type="term" value="P:pyridine nucleotide biosynthetic process"/>
    <property type="evidence" value="ECO:0007669"/>
    <property type="project" value="UniProtKB-KW"/>
</dbReference>
<comment type="similarity">
    <text evidence="1">Belongs to the isochorismatase family.</text>
</comment>
<evidence type="ECO:0000313" key="10">
    <source>
        <dbReference type="Proteomes" id="UP001221142"/>
    </source>
</evidence>
<dbReference type="InterPro" id="IPR036380">
    <property type="entry name" value="Isochorismatase-like_sf"/>
</dbReference>
<gene>
    <name evidence="9" type="ORF">FB45DRAFT_764032</name>
</gene>
<accession>A0AAD7FA50</accession>